<feature type="domain" description="F-box/LRR-repeat protein 15-like leucin rich repeat" evidence="2">
    <location>
        <begin position="129"/>
        <end position="328"/>
    </location>
</feature>
<dbReference type="InterPro" id="IPR032675">
    <property type="entry name" value="LRR_dom_sf"/>
</dbReference>
<dbReference type="GO" id="GO:0031146">
    <property type="term" value="P:SCF-dependent proteasomal ubiquitin-dependent protein catabolic process"/>
    <property type="evidence" value="ECO:0007669"/>
    <property type="project" value="TreeGrafter"/>
</dbReference>
<comment type="caution">
    <text evidence="3">The sequence shown here is derived from an EMBL/GenBank/DDBJ whole genome shotgun (WGS) entry which is preliminary data.</text>
</comment>
<evidence type="ECO:0000259" key="2">
    <source>
        <dbReference type="Pfam" id="PF25372"/>
    </source>
</evidence>
<name>A0A9P6HHR5_9AGAM</name>
<protein>
    <submittedName>
        <fullName evidence="3">RNI-like protein</fullName>
    </submittedName>
</protein>
<dbReference type="EMBL" id="WIUZ02000005">
    <property type="protein sequence ID" value="KAF9786981.1"/>
    <property type="molecule type" value="Genomic_DNA"/>
</dbReference>
<proteinExistence type="predicted"/>
<dbReference type="AlphaFoldDB" id="A0A9P6HHR5"/>
<organism evidence="3 4">
    <name type="scientific">Thelephora terrestris</name>
    <dbReference type="NCBI Taxonomy" id="56493"/>
    <lineage>
        <taxon>Eukaryota</taxon>
        <taxon>Fungi</taxon>
        <taxon>Dikarya</taxon>
        <taxon>Basidiomycota</taxon>
        <taxon>Agaricomycotina</taxon>
        <taxon>Agaricomycetes</taxon>
        <taxon>Thelephorales</taxon>
        <taxon>Thelephoraceae</taxon>
        <taxon>Thelephora</taxon>
    </lineage>
</organism>
<evidence type="ECO:0000313" key="4">
    <source>
        <dbReference type="Proteomes" id="UP000736335"/>
    </source>
</evidence>
<dbReference type="OrthoDB" id="550575at2759"/>
<dbReference type="Gene3D" id="3.80.10.10">
    <property type="entry name" value="Ribonuclease Inhibitor"/>
    <property type="match status" value="2"/>
</dbReference>
<evidence type="ECO:0000256" key="1">
    <source>
        <dbReference type="SAM" id="MobiDB-lite"/>
    </source>
</evidence>
<gene>
    <name evidence="3" type="ORF">BJ322DRAFT_691370</name>
</gene>
<reference evidence="3" key="2">
    <citation type="submission" date="2020-11" db="EMBL/GenBank/DDBJ databases">
        <authorList>
            <consortium name="DOE Joint Genome Institute"/>
            <person name="Kuo A."/>
            <person name="Miyauchi S."/>
            <person name="Kiss E."/>
            <person name="Drula E."/>
            <person name="Kohler A."/>
            <person name="Sanchez-Garcia M."/>
            <person name="Andreopoulos B."/>
            <person name="Barry K.W."/>
            <person name="Bonito G."/>
            <person name="Buee M."/>
            <person name="Carver A."/>
            <person name="Chen C."/>
            <person name="Cichocki N."/>
            <person name="Clum A."/>
            <person name="Culley D."/>
            <person name="Crous P.W."/>
            <person name="Fauchery L."/>
            <person name="Girlanda M."/>
            <person name="Hayes R."/>
            <person name="Keri Z."/>
            <person name="Labutti K."/>
            <person name="Lipzen A."/>
            <person name="Lombard V."/>
            <person name="Magnuson J."/>
            <person name="Maillard F."/>
            <person name="Morin E."/>
            <person name="Murat C."/>
            <person name="Nolan M."/>
            <person name="Ohm R."/>
            <person name="Pangilinan J."/>
            <person name="Pereira M."/>
            <person name="Perotto S."/>
            <person name="Peter M."/>
            <person name="Riley R."/>
            <person name="Sitrit Y."/>
            <person name="Stielow B."/>
            <person name="Szollosi G."/>
            <person name="Zifcakova L."/>
            <person name="Stursova M."/>
            <person name="Spatafora J.W."/>
            <person name="Tedersoo L."/>
            <person name="Vaario L.-M."/>
            <person name="Yamada A."/>
            <person name="Yan M."/>
            <person name="Wang P."/>
            <person name="Xu J."/>
            <person name="Bruns T."/>
            <person name="Baldrian P."/>
            <person name="Vilgalys R."/>
            <person name="Henrissat B."/>
            <person name="Grigoriev I.V."/>
            <person name="Hibbett D."/>
            <person name="Nagy L.G."/>
            <person name="Martin F.M."/>
        </authorList>
    </citation>
    <scope>NUCLEOTIDE SEQUENCE</scope>
    <source>
        <strain evidence="3">UH-Tt-Lm1</strain>
    </source>
</reference>
<dbReference type="SUPFAM" id="SSF52047">
    <property type="entry name" value="RNI-like"/>
    <property type="match status" value="1"/>
</dbReference>
<feature type="compositionally biased region" description="Polar residues" evidence="1">
    <location>
        <begin position="27"/>
        <end position="40"/>
    </location>
</feature>
<dbReference type="Pfam" id="PF25372">
    <property type="entry name" value="DUF7885"/>
    <property type="match status" value="1"/>
</dbReference>
<keyword evidence="4" id="KW-1185">Reference proteome</keyword>
<evidence type="ECO:0000313" key="3">
    <source>
        <dbReference type="EMBL" id="KAF9786981.1"/>
    </source>
</evidence>
<reference evidence="3" key="1">
    <citation type="journal article" date="2020" name="Nat. Commun.">
        <title>Large-scale genome sequencing of mycorrhizal fungi provides insights into the early evolution of symbiotic traits.</title>
        <authorList>
            <person name="Miyauchi S."/>
            <person name="Kiss E."/>
            <person name="Kuo A."/>
            <person name="Drula E."/>
            <person name="Kohler A."/>
            <person name="Sanchez-Garcia M."/>
            <person name="Morin E."/>
            <person name="Andreopoulos B."/>
            <person name="Barry K.W."/>
            <person name="Bonito G."/>
            <person name="Buee M."/>
            <person name="Carver A."/>
            <person name="Chen C."/>
            <person name="Cichocki N."/>
            <person name="Clum A."/>
            <person name="Culley D."/>
            <person name="Crous P.W."/>
            <person name="Fauchery L."/>
            <person name="Girlanda M."/>
            <person name="Hayes R.D."/>
            <person name="Keri Z."/>
            <person name="LaButti K."/>
            <person name="Lipzen A."/>
            <person name="Lombard V."/>
            <person name="Magnuson J."/>
            <person name="Maillard F."/>
            <person name="Murat C."/>
            <person name="Nolan M."/>
            <person name="Ohm R.A."/>
            <person name="Pangilinan J."/>
            <person name="Pereira M.F."/>
            <person name="Perotto S."/>
            <person name="Peter M."/>
            <person name="Pfister S."/>
            <person name="Riley R."/>
            <person name="Sitrit Y."/>
            <person name="Stielow J.B."/>
            <person name="Szollosi G."/>
            <person name="Zifcakova L."/>
            <person name="Stursova M."/>
            <person name="Spatafora J.W."/>
            <person name="Tedersoo L."/>
            <person name="Vaario L.M."/>
            <person name="Yamada A."/>
            <person name="Yan M."/>
            <person name="Wang P."/>
            <person name="Xu J."/>
            <person name="Bruns T."/>
            <person name="Baldrian P."/>
            <person name="Vilgalys R."/>
            <person name="Dunand C."/>
            <person name="Henrissat B."/>
            <person name="Grigoriev I.V."/>
            <person name="Hibbett D."/>
            <person name="Nagy L.G."/>
            <person name="Martin F.M."/>
        </authorList>
    </citation>
    <scope>NUCLEOTIDE SEQUENCE</scope>
    <source>
        <strain evidence="3">UH-Tt-Lm1</strain>
    </source>
</reference>
<dbReference type="PANTHER" id="PTHR13318">
    <property type="entry name" value="PARTNER OF PAIRED, ISOFORM B-RELATED"/>
    <property type="match status" value="1"/>
</dbReference>
<dbReference type="InterPro" id="IPR057207">
    <property type="entry name" value="FBXL15_LRR"/>
</dbReference>
<dbReference type="GO" id="GO:0019005">
    <property type="term" value="C:SCF ubiquitin ligase complex"/>
    <property type="evidence" value="ECO:0007669"/>
    <property type="project" value="TreeGrafter"/>
</dbReference>
<feature type="region of interest" description="Disordered" evidence="1">
    <location>
        <begin position="1"/>
        <end position="40"/>
    </location>
</feature>
<sequence>MSSSRARPTKRQRTFGAATEDDDPNVHLSQGRYQNPVSTRSVGGPLPSLTTCCARAFVKHLEKLSADQYAWEAVLGWLKLIPEPLVPKLFAMLKAAHPTLLKSEFIVCNFMRGRILSLTSDLPGVGSHTIQSISRMAPSLTELHLNGFPKISDEVFSSTVASLPLLEVLDVHGCNRVGALTAEATNSHCPHLSSLDLSHTSVTPVSLAGVLQNCGRLETLKVAGMKNWTDATFEKLMTALVGTPLPNIKKLKFSQLPLSDNSVAPLLDLCRNLRSLDVSFTLVKNPHKYLVLEENVGQTLEKLDMSCTPLTSSSLFATVKHLSGLRKVLLGAMGSTGSSAGLTAATMTNETLDKLTTVFMGFRHLETVSLVGNVKLGLSSTRSLRNFIAEVGRRCKKLNMSSLSHLKSSDLESLFPSESDPSTSPLRVLILNNTSIGDDAAPFIGSCEELEELGAASTKFTTDGIFAIIESCKKLQNLDVTSCRQIPILDRRRIFGVGGI</sequence>
<accession>A0A9P6HHR5</accession>
<dbReference type="Proteomes" id="UP000736335">
    <property type="component" value="Unassembled WGS sequence"/>
</dbReference>